<feature type="compositionally biased region" description="Basic and acidic residues" evidence="1">
    <location>
        <begin position="133"/>
        <end position="145"/>
    </location>
</feature>
<organism evidence="2 3">
    <name type="scientific">Vibrio parahaemolyticus</name>
    <dbReference type="NCBI Taxonomy" id="670"/>
    <lineage>
        <taxon>Bacteria</taxon>
        <taxon>Pseudomonadati</taxon>
        <taxon>Pseudomonadota</taxon>
        <taxon>Gammaproteobacteria</taxon>
        <taxon>Vibrionales</taxon>
        <taxon>Vibrionaceae</taxon>
        <taxon>Vibrio</taxon>
    </lineage>
</organism>
<sequence length="413" mass="45061">MSKPRTSGAGNKLSTALSKFADHPNKNSQNLSKFALKALRETFGESLKVTSKSDFKDTIISQSVTFSVTNGKFEEILAETALTATIQSLEKLNEQSIPSRTLHNLATLEALMLMGFDIEDPSSENTSSQVALEKPKAPEQPKEFPQELPIANPKEQIAATKEPVSNTEDLEHVTDTDNSQSEAQITTTSENNTQPVSRTDELNALIDAQSDDSEDLKLVSTTIKERIIEKMRELDLSEKAILSRLRNSSAKSIHDMTQDEGYRITGWLSKSKADSVSIKKKRDTFGGFDQHLPKDEKKNQSTKSEAPVIAPESNSSQTPPHAEASQEEPSEVATGSSDVEAGEISEVVAKTLSAYNREASSNEKAKGFAISLIKEIAGKDITEEEIVASISALKDSEAKKFRTRLSTLILTGS</sequence>
<dbReference type="RefSeq" id="WP_311019654.1">
    <property type="nucleotide sequence ID" value="NZ_JAUHGG010000003.1"/>
</dbReference>
<gene>
    <name evidence="2" type="ORF">QX249_09415</name>
</gene>
<reference evidence="2" key="1">
    <citation type="submission" date="2023-06" db="EMBL/GenBank/DDBJ databases">
        <title>Genomic Diversity of Vibrio spp. and Metagenomic Analysis of Pathogens in Florida Gulf Coastal Waters Following Hurricane Ian.</title>
        <authorList>
            <person name="Brumfield K.D."/>
        </authorList>
    </citation>
    <scope>NUCLEOTIDE SEQUENCE</scope>
    <source>
        <strain evidence="2">WBS2B-138</strain>
    </source>
</reference>
<feature type="compositionally biased region" description="Polar residues" evidence="1">
    <location>
        <begin position="176"/>
        <end position="197"/>
    </location>
</feature>
<feature type="region of interest" description="Disordered" evidence="1">
    <location>
        <begin position="1"/>
        <end position="28"/>
    </location>
</feature>
<comment type="caution">
    <text evidence="2">The sequence shown here is derived from an EMBL/GenBank/DDBJ whole genome shotgun (WGS) entry which is preliminary data.</text>
</comment>
<protein>
    <submittedName>
        <fullName evidence="2">Uncharacterized protein</fullName>
    </submittedName>
</protein>
<dbReference type="EMBL" id="JAUHGG010000003">
    <property type="protein sequence ID" value="MDS1820873.1"/>
    <property type="molecule type" value="Genomic_DNA"/>
</dbReference>
<evidence type="ECO:0000313" key="2">
    <source>
        <dbReference type="EMBL" id="MDS1820873.1"/>
    </source>
</evidence>
<feature type="region of interest" description="Disordered" evidence="1">
    <location>
        <begin position="285"/>
        <end position="340"/>
    </location>
</feature>
<dbReference type="AlphaFoldDB" id="A0AAW8Q318"/>
<feature type="compositionally biased region" description="Polar residues" evidence="1">
    <location>
        <begin position="1"/>
        <end position="17"/>
    </location>
</feature>
<accession>A0AAW8Q318</accession>
<feature type="region of interest" description="Disordered" evidence="1">
    <location>
        <begin position="160"/>
        <end position="198"/>
    </location>
</feature>
<evidence type="ECO:0000313" key="3">
    <source>
        <dbReference type="Proteomes" id="UP001253193"/>
    </source>
</evidence>
<dbReference type="Proteomes" id="UP001253193">
    <property type="component" value="Unassembled WGS sequence"/>
</dbReference>
<feature type="region of interest" description="Disordered" evidence="1">
    <location>
        <begin position="119"/>
        <end position="148"/>
    </location>
</feature>
<name>A0AAW8Q318_VIBPH</name>
<proteinExistence type="predicted"/>
<evidence type="ECO:0000256" key="1">
    <source>
        <dbReference type="SAM" id="MobiDB-lite"/>
    </source>
</evidence>